<dbReference type="PIRSF" id="PIRSF024492">
    <property type="entry name" value="UCP024492"/>
    <property type="match status" value="1"/>
</dbReference>
<evidence type="ECO:0000313" key="1">
    <source>
        <dbReference type="EMBL" id="MBB2202096.1"/>
    </source>
</evidence>
<dbReference type="AlphaFoldDB" id="A0A7W4K862"/>
<proteinExistence type="predicted"/>
<dbReference type="InterPro" id="IPR007438">
    <property type="entry name" value="DUF488"/>
</dbReference>
<dbReference type="PANTHER" id="PTHR39337">
    <property type="entry name" value="BLR5642 PROTEIN"/>
    <property type="match status" value="1"/>
</dbReference>
<dbReference type="InterPro" id="IPR014519">
    <property type="entry name" value="UCP024492"/>
</dbReference>
<reference evidence="1 2" key="1">
    <citation type="submission" date="2020-04" db="EMBL/GenBank/DDBJ databases">
        <title>Description of novel Gluconacetobacter.</title>
        <authorList>
            <person name="Sombolestani A."/>
        </authorList>
    </citation>
    <scope>NUCLEOTIDE SEQUENCE [LARGE SCALE GENOMIC DNA]</scope>
    <source>
        <strain evidence="1 2">LMG 27802</strain>
    </source>
</reference>
<gene>
    <name evidence="1" type="ORF">HLH28_11035</name>
</gene>
<evidence type="ECO:0000313" key="2">
    <source>
        <dbReference type="Proteomes" id="UP000578030"/>
    </source>
</evidence>
<sequence length="185" mass="20384">MDSFFTIGHSTRTLDAFVGLLRQAGVARVVDVRSIPRSRTAPQFNKETLPQELALRQVGYDHLPALGGRRGRSRTIADSVNAFWKVRGFRNYADYALTRPFAEGLAHMLDLGQRHRCAIMCAKAVWWRCHRRIIADHLIASGRAVFHILGPGHVDAAKLTPGAVIRADRTVVYPGSAAIRSASSG</sequence>
<keyword evidence="2" id="KW-1185">Reference proteome</keyword>
<name>A0A7W4K862_9PROT</name>
<accession>A0A7W4K862</accession>
<dbReference type="PANTHER" id="PTHR39337:SF1">
    <property type="entry name" value="BLR5642 PROTEIN"/>
    <property type="match status" value="1"/>
</dbReference>
<dbReference type="Proteomes" id="UP000578030">
    <property type="component" value="Unassembled WGS sequence"/>
</dbReference>
<dbReference type="EMBL" id="JABEQM010000008">
    <property type="protein sequence ID" value="MBB2202096.1"/>
    <property type="molecule type" value="Genomic_DNA"/>
</dbReference>
<comment type="caution">
    <text evidence="1">The sequence shown here is derived from an EMBL/GenBank/DDBJ whole genome shotgun (WGS) entry which is preliminary data.</text>
</comment>
<protein>
    <submittedName>
        <fullName evidence="1">DUF488 domain-containing protein</fullName>
    </submittedName>
</protein>
<organism evidence="1 2">
    <name type="scientific">Gluconacetobacter tumulisoli</name>
    <dbReference type="NCBI Taxonomy" id="1286189"/>
    <lineage>
        <taxon>Bacteria</taxon>
        <taxon>Pseudomonadati</taxon>
        <taxon>Pseudomonadota</taxon>
        <taxon>Alphaproteobacteria</taxon>
        <taxon>Acetobacterales</taxon>
        <taxon>Acetobacteraceae</taxon>
        <taxon>Gluconacetobacter</taxon>
    </lineage>
</organism>
<dbReference type="Pfam" id="PF04343">
    <property type="entry name" value="DUF488"/>
    <property type="match status" value="1"/>
</dbReference>